<evidence type="ECO:0000256" key="1">
    <source>
        <dbReference type="ARBA" id="ARBA00022723"/>
    </source>
</evidence>
<dbReference type="PROSITE" id="PS51039">
    <property type="entry name" value="ZF_AN1"/>
    <property type="match status" value="2"/>
</dbReference>
<dbReference type="GO" id="GO:0008270">
    <property type="term" value="F:zinc ion binding"/>
    <property type="evidence" value="ECO:0007669"/>
    <property type="project" value="UniProtKB-KW"/>
</dbReference>
<dbReference type="VEuPathDB" id="FungiDB:SeMB42_g02662"/>
<dbReference type="STRING" id="286115.A0A507DEH9"/>
<feature type="region of interest" description="Disordered" evidence="6">
    <location>
        <begin position="164"/>
        <end position="183"/>
    </location>
</feature>
<dbReference type="Pfam" id="PF01428">
    <property type="entry name" value="zf-AN1"/>
    <property type="match status" value="2"/>
</dbReference>
<dbReference type="Proteomes" id="UP000317494">
    <property type="component" value="Unassembled WGS sequence"/>
</dbReference>
<gene>
    <name evidence="8" type="ORF">SeMB42_g02662</name>
</gene>
<dbReference type="InterPro" id="IPR035896">
    <property type="entry name" value="AN1-like_Znf"/>
</dbReference>
<dbReference type="EMBL" id="QEAN01000085">
    <property type="protein sequence ID" value="TPX49268.1"/>
    <property type="molecule type" value="Genomic_DNA"/>
</dbReference>
<evidence type="ECO:0000256" key="3">
    <source>
        <dbReference type="ARBA" id="ARBA00022771"/>
    </source>
</evidence>
<evidence type="ECO:0000313" key="8">
    <source>
        <dbReference type="EMBL" id="TPX49268.1"/>
    </source>
</evidence>
<evidence type="ECO:0000256" key="6">
    <source>
        <dbReference type="SAM" id="MobiDB-lite"/>
    </source>
</evidence>
<keyword evidence="1" id="KW-0479">Metal-binding</keyword>
<dbReference type="AlphaFoldDB" id="A0A507DEH9"/>
<organism evidence="8 9">
    <name type="scientific">Synchytrium endobioticum</name>
    <dbReference type="NCBI Taxonomy" id="286115"/>
    <lineage>
        <taxon>Eukaryota</taxon>
        <taxon>Fungi</taxon>
        <taxon>Fungi incertae sedis</taxon>
        <taxon>Chytridiomycota</taxon>
        <taxon>Chytridiomycota incertae sedis</taxon>
        <taxon>Chytridiomycetes</taxon>
        <taxon>Synchytriales</taxon>
        <taxon>Synchytriaceae</taxon>
        <taxon>Synchytrium</taxon>
    </lineage>
</organism>
<dbReference type="PANTHER" id="PTHR14677">
    <property type="entry name" value="ARSENITE INDUCUBLE RNA ASSOCIATED PROTEIN AIP-1-RELATED"/>
    <property type="match status" value="1"/>
</dbReference>
<dbReference type="PANTHER" id="PTHR14677:SF40">
    <property type="entry name" value="CDC48-ASSOCIATED UBIQUITIN-LIKE_ZINC FINGER PROTEIN 1"/>
    <property type="match status" value="1"/>
</dbReference>
<protein>
    <recommendedName>
        <fullName evidence="7">AN1-type domain-containing protein</fullName>
    </recommendedName>
</protein>
<comment type="caution">
    <text evidence="8">The sequence shown here is derived from an EMBL/GenBank/DDBJ whole genome shotgun (WGS) entry which is preliminary data.</text>
</comment>
<evidence type="ECO:0000313" key="9">
    <source>
        <dbReference type="Proteomes" id="UP000317494"/>
    </source>
</evidence>
<keyword evidence="9" id="KW-1185">Reference proteome</keyword>
<dbReference type="GO" id="GO:0005737">
    <property type="term" value="C:cytoplasm"/>
    <property type="evidence" value="ECO:0007669"/>
    <property type="project" value="TreeGrafter"/>
</dbReference>
<keyword evidence="3 5" id="KW-0863">Zinc-finger</keyword>
<proteinExistence type="predicted"/>
<dbReference type="Gene3D" id="4.10.1110.10">
    <property type="entry name" value="AN1-like Zinc finger"/>
    <property type="match status" value="2"/>
</dbReference>
<dbReference type="SMART" id="SM00154">
    <property type="entry name" value="ZnF_AN1"/>
    <property type="match status" value="2"/>
</dbReference>
<name>A0A507DEH9_9FUNG</name>
<evidence type="ECO:0000256" key="5">
    <source>
        <dbReference type="PROSITE-ProRule" id="PRU00449"/>
    </source>
</evidence>
<evidence type="ECO:0000256" key="4">
    <source>
        <dbReference type="ARBA" id="ARBA00022833"/>
    </source>
</evidence>
<evidence type="ECO:0000259" key="7">
    <source>
        <dbReference type="PROSITE" id="PS51039"/>
    </source>
</evidence>
<dbReference type="SUPFAM" id="SSF118310">
    <property type="entry name" value="AN1-like Zinc finger"/>
    <property type="match status" value="2"/>
</dbReference>
<dbReference type="InterPro" id="IPR000058">
    <property type="entry name" value="Znf_AN1"/>
</dbReference>
<dbReference type="Pfam" id="PF25403">
    <property type="entry name" value="zf-C2H2_ZFAND2"/>
    <property type="match status" value="1"/>
</dbReference>
<evidence type="ECO:0000256" key="2">
    <source>
        <dbReference type="ARBA" id="ARBA00022737"/>
    </source>
</evidence>
<dbReference type="InterPro" id="IPR057357">
    <property type="entry name" value="Znf-C2H2_ZFAND2A/B"/>
</dbReference>
<feature type="domain" description="AN1-type" evidence="7">
    <location>
        <begin position="93"/>
        <end position="141"/>
    </location>
</feature>
<accession>A0A507DEH9</accession>
<sequence>MELPNVGKQCSLRTCHQLDFLPFSCGFCNKTFCSDHWKVAGHSCQHAPQDVYAPTCPVCNKVVPIPRGEDPNNFVDEHIRKGCPTPPTSTSEKAYTNKCSLPGCTTKTVVPIMCPKCLKPHCIKHRLESDHRCSVVEAGRRAAAAGPMRNNAAAKAALARQQLQMQQQKKPSTDPVRTAQLSSGLSEDEQISIAIRESLKQSSLNKQANVLDICLIS</sequence>
<keyword evidence="4" id="KW-0862">Zinc</keyword>
<reference evidence="8 9" key="1">
    <citation type="journal article" date="2019" name="Sci. Rep.">
        <title>Comparative genomics of chytrid fungi reveal insights into the obligate biotrophic and pathogenic lifestyle of Synchytrium endobioticum.</title>
        <authorList>
            <person name="van de Vossenberg B.T.L.H."/>
            <person name="Warris S."/>
            <person name="Nguyen H.D.T."/>
            <person name="van Gent-Pelzer M.P.E."/>
            <person name="Joly D.L."/>
            <person name="van de Geest H.C."/>
            <person name="Bonants P.J.M."/>
            <person name="Smith D.S."/>
            <person name="Levesque C.A."/>
            <person name="van der Lee T.A.J."/>
        </authorList>
    </citation>
    <scope>NUCLEOTIDE SEQUENCE [LARGE SCALE GENOMIC DNA]</scope>
    <source>
        <strain evidence="8 9">MB42</strain>
    </source>
</reference>
<keyword evidence="2" id="KW-0677">Repeat</keyword>
<feature type="domain" description="AN1-type" evidence="7">
    <location>
        <begin position="4"/>
        <end position="52"/>
    </location>
</feature>